<name>A0A9D0ZFH6_9FIRM</name>
<proteinExistence type="inferred from homology"/>
<organism evidence="18 19">
    <name type="scientific">Candidatus Scatomorpha intestinavium</name>
    <dbReference type="NCBI Taxonomy" id="2840922"/>
    <lineage>
        <taxon>Bacteria</taxon>
        <taxon>Bacillati</taxon>
        <taxon>Bacillota</taxon>
        <taxon>Clostridia</taxon>
        <taxon>Eubacteriales</taxon>
        <taxon>Candidatus Scatomorpha</taxon>
    </lineage>
</organism>
<feature type="binding site" evidence="14">
    <location>
        <position position="241"/>
    </location>
    <ligand>
        <name>substrate</name>
    </ligand>
</feature>
<evidence type="ECO:0000256" key="9">
    <source>
        <dbReference type="ARBA" id="ARBA00022960"/>
    </source>
</evidence>
<keyword evidence="8" id="KW-0378">Hydrolase</keyword>
<keyword evidence="6" id="KW-0645">Protease</keyword>
<evidence type="ECO:0000313" key="19">
    <source>
        <dbReference type="Proteomes" id="UP000824262"/>
    </source>
</evidence>
<dbReference type="GO" id="GO:0008360">
    <property type="term" value="P:regulation of cell shape"/>
    <property type="evidence" value="ECO:0007669"/>
    <property type="project" value="UniProtKB-KW"/>
</dbReference>
<dbReference type="InterPro" id="IPR018044">
    <property type="entry name" value="Peptidase_S11"/>
</dbReference>
<evidence type="ECO:0000259" key="17">
    <source>
        <dbReference type="SMART" id="SM00936"/>
    </source>
</evidence>
<dbReference type="EMBL" id="DVGA01000094">
    <property type="protein sequence ID" value="HIQ79299.1"/>
    <property type="molecule type" value="Genomic_DNA"/>
</dbReference>
<dbReference type="Pfam" id="PF07943">
    <property type="entry name" value="PBP5_C"/>
    <property type="match status" value="1"/>
</dbReference>
<dbReference type="InterPro" id="IPR015956">
    <property type="entry name" value="Peniciliin-bd_prot_C_sf"/>
</dbReference>
<evidence type="ECO:0000256" key="2">
    <source>
        <dbReference type="ARBA" id="ARBA00004752"/>
    </source>
</evidence>
<comment type="caution">
    <text evidence="18">The sequence shown here is derived from an EMBL/GenBank/DDBJ whole genome shotgun (WGS) entry which is preliminary data.</text>
</comment>
<evidence type="ECO:0000256" key="6">
    <source>
        <dbReference type="ARBA" id="ARBA00022670"/>
    </source>
</evidence>
<evidence type="ECO:0000256" key="11">
    <source>
        <dbReference type="ARBA" id="ARBA00023316"/>
    </source>
</evidence>
<reference evidence="18" key="1">
    <citation type="submission" date="2020-10" db="EMBL/GenBank/DDBJ databases">
        <authorList>
            <person name="Gilroy R."/>
        </authorList>
    </citation>
    <scope>NUCLEOTIDE SEQUENCE</scope>
    <source>
        <strain evidence="18">ChiBcolR7-354</strain>
    </source>
</reference>
<evidence type="ECO:0000256" key="7">
    <source>
        <dbReference type="ARBA" id="ARBA00022729"/>
    </source>
</evidence>
<dbReference type="Pfam" id="PF00768">
    <property type="entry name" value="Peptidase_S11"/>
    <property type="match status" value="1"/>
</dbReference>
<feature type="active site" description="Proton acceptor" evidence="13">
    <location>
        <position position="80"/>
    </location>
</feature>
<dbReference type="AlphaFoldDB" id="A0A9D0ZFH6"/>
<dbReference type="InterPro" id="IPR037167">
    <property type="entry name" value="Peptidase_S11_C_sf"/>
</dbReference>
<dbReference type="InterPro" id="IPR001967">
    <property type="entry name" value="Peptidase_S11_N"/>
</dbReference>
<keyword evidence="5 18" id="KW-0121">Carboxypeptidase</keyword>
<dbReference type="GO" id="GO:0006508">
    <property type="term" value="P:proteolysis"/>
    <property type="evidence" value="ECO:0007669"/>
    <property type="project" value="UniProtKB-KW"/>
</dbReference>
<dbReference type="SUPFAM" id="SSF56601">
    <property type="entry name" value="beta-lactamase/transpeptidase-like"/>
    <property type="match status" value="1"/>
</dbReference>
<evidence type="ECO:0000256" key="10">
    <source>
        <dbReference type="ARBA" id="ARBA00022984"/>
    </source>
</evidence>
<dbReference type="GO" id="GO:0009002">
    <property type="term" value="F:serine-type D-Ala-D-Ala carboxypeptidase activity"/>
    <property type="evidence" value="ECO:0007669"/>
    <property type="project" value="UniProtKB-EC"/>
</dbReference>
<dbReference type="Gene3D" id="2.60.410.10">
    <property type="entry name" value="D-Ala-D-Ala carboxypeptidase, C-terminal domain"/>
    <property type="match status" value="1"/>
</dbReference>
<dbReference type="EC" id="3.4.16.4" evidence="4"/>
<comment type="similarity">
    <text evidence="3 15">Belongs to the peptidase S11 family.</text>
</comment>
<evidence type="ECO:0000256" key="8">
    <source>
        <dbReference type="ARBA" id="ARBA00022801"/>
    </source>
</evidence>
<comment type="pathway">
    <text evidence="2">Cell wall biogenesis; peptidoglycan biosynthesis.</text>
</comment>
<comment type="catalytic activity">
    <reaction evidence="12">
        <text>Preferential cleavage: (Ac)2-L-Lys-D-Ala-|-D-Ala. Also transpeptidation of peptidyl-alanyl moieties that are N-acyl substituents of D-alanine.</text>
        <dbReference type="EC" id="3.4.16.4"/>
    </reaction>
</comment>
<evidence type="ECO:0000313" key="18">
    <source>
        <dbReference type="EMBL" id="HIQ79299.1"/>
    </source>
</evidence>
<protein>
    <recommendedName>
        <fullName evidence="4">serine-type D-Ala-D-Ala carboxypeptidase</fullName>
        <ecNumber evidence="4">3.4.16.4</ecNumber>
    </recommendedName>
</protein>
<evidence type="ECO:0000256" key="3">
    <source>
        <dbReference type="ARBA" id="ARBA00007164"/>
    </source>
</evidence>
<keyword evidence="9" id="KW-0133">Cell shape</keyword>
<dbReference type="InterPro" id="IPR012338">
    <property type="entry name" value="Beta-lactam/transpept-like"/>
</dbReference>
<dbReference type="PANTHER" id="PTHR21581">
    <property type="entry name" value="D-ALANYL-D-ALANINE CARBOXYPEPTIDASE"/>
    <property type="match status" value="1"/>
</dbReference>
<dbReference type="Proteomes" id="UP000824262">
    <property type="component" value="Unassembled WGS sequence"/>
</dbReference>
<dbReference type="InterPro" id="IPR012907">
    <property type="entry name" value="Peptidase_S11_C"/>
</dbReference>
<feature type="active site" description="Acyl-ester intermediate" evidence="13">
    <location>
        <position position="77"/>
    </location>
</feature>
<evidence type="ECO:0000256" key="16">
    <source>
        <dbReference type="SAM" id="SignalP"/>
    </source>
</evidence>
<keyword evidence="7 16" id="KW-0732">Signal</keyword>
<feature type="chain" id="PRO_5039302860" description="serine-type D-Ala-D-Ala carboxypeptidase" evidence="16">
    <location>
        <begin position="21"/>
        <end position="400"/>
    </location>
</feature>
<evidence type="ECO:0000256" key="5">
    <source>
        <dbReference type="ARBA" id="ARBA00022645"/>
    </source>
</evidence>
<feature type="signal peptide" evidence="16">
    <location>
        <begin position="1"/>
        <end position="20"/>
    </location>
</feature>
<dbReference type="PRINTS" id="PR00725">
    <property type="entry name" value="DADACBPTASE1"/>
</dbReference>
<evidence type="ECO:0000256" key="13">
    <source>
        <dbReference type="PIRSR" id="PIRSR618044-1"/>
    </source>
</evidence>
<evidence type="ECO:0000256" key="4">
    <source>
        <dbReference type="ARBA" id="ARBA00012448"/>
    </source>
</evidence>
<evidence type="ECO:0000256" key="1">
    <source>
        <dbReference type="ARBA" id="ARBA00003217"/>
    </source>
</evidence>
<feature type="domain" description="Peptidase S11 D-Ala-D-Ala carboxypeptidase A C-terminal" evidence="17">
    <location>
        <begin position="291"/>
        <end position="380"/>
    </location>
</feature>
<dbReference type="SMART" id="SM00936">
    <property type="entry name" value="PBP5_C"/>
    <property type="match status" value="1"/>
</dbReference>
<dbReference type="Gene3D" id="3.40.710.10">
    <property type="entry name" value="DD-peptidase/beta-lactamase superfamily"/>
    <property type="match status" value="1"/>
</dbReference>
<keyword evidence="10" id="KW-0573">Peptidoglycan synthesis</keyword>
<feature type="active site" evidence="13">
    <location>
        <position position="137"/>
    </location>
</feature>
<evidence type="ECO:0000256" key="14">
    <source>
        <dbReference type="PIRSR" id="PIRSR618044-2"/>
    </source>
</evidence>
<gene>
    <name evidence="18" type="ORF">IAB77_08590</name>
</gene>
<keyword evidence="11" id="KW-0961">Cell wall biogenesis/degradation</keyword>
<dbReference type="GO" id="GO:0009252">
    <property type="term" value="P:peptidoglycan biosynthetic process"/>
    <property type="evidence" value="ECO:0007669"/>
    <property type="project" value="UniProtKB-KW"/>
</dbReference>
<accession>A0A9D0ZFH6</accession>
<evidence type="ECO:0000256" key="15">
    <source>
        <dbReference type="RuleBase" id="RU004016"/>
    </source>
</evidence>
<dbReference type="GO" id="GO:0071555">
    <property type="term" value="P:cell wall organization"/>
    <property type="evidence" value="ECO:0007669"/>
    <property type="project" value="UniProtKB-KW"/>
</dbReference>
<evidence type="ECO:0000256" key="12">
    <source>
        <dbReference type="ARBA" id="ARBA00034000"/>
    </source>
</evidence>
<reference evidence="18" key="2">
    <citation type="journal article" date="2021" name="PeerJ">
        <title>Extensive microbial diversity within the chicken gut microbiome revealed by metagenomics and culture.</title>
        <authorList>
            <person name="Gilroy R."/>
            <person name="Ravi A."/>
            <person name="Getino M."/>
            <person name="Pursley I."/>
            <person name="Horton D.L."/>
            <person name="Alikhan N.F."/>
            <person name="Baker D."/>
            <person name="Gharbi K."/>
            <person name="Hall N."/>
            <person name="Watson M."/>
            <person name="Adriaenssens E.M."/>
            <person name="Foster-Nyarko E."/>
            <person name="Jarju S."/>
            <person name="Secka A."/>
            <person name="Antonio M."/>
            <person name="Oren A."/>
            <person name="Chaudhuri R.R."/>
            <person name="La Ragione R."/>
            <person name="Hildebrand F."/>
            <person name="Pallen M.J."/>
        </authorList>
    </citation>
    <scope>NUCLEOTIDE SEQUENCE</scope>
    <source>
        <strain evidence="18">ChiBcolR7-354</strain>
    </source>
</reference>
<sequence>MRRAACLILAILLLTLPAAAAEAGAADGSGGGADALTAAGAGISVPEVAAPSAILMEKVTGEILYEKNSHERRPPASVTKVMTMLLIAEAVDSGEITLEDEVTASAGAASMGGSQVWLEEGEVMTVSDMLKCIAVVSANDCAVAMAEYISGSEDAFVERMNARAAELGLEDTHFTNCTGLFDDNEHYTSAYDIAVMSRELMLHDWIRDYTTIWMDSIRDGEFGLSNTNKLVRHYEGCTGLKTGFTSEAMYCLSATAERDGMELIAVIMHSESIESRNRDASSLLNYGFAGFELCSLRPEGALPPVRVILGESDSVQPVCEGDGALLLPKGTLTDVERTVALADSVPAPVSAGDRLGTLTVVSSGETLAELPIVAGSDVGRLSSWALLARLLGQLVSCGDN</sequence>
<dbReference type="PANTHER" id="PTHR21581:SF6">
    <property type="entry name" value="TRAFFICKING PROTEIN PARTICLE COMPLEX SUBUNIT 12"/>
    <property type="match status" value="1"/>
</dbReference>
<comment type="function">
    <text evidence="1">Removes C-terminal D-alanyl residues from sugar-peptide cell wall precursors.</text>
</comment>
<dbReference type="SUPFAM" id="SSF69189">
    <property type="entry name" value="Penicillin-binding protein associated domain"/>
    <property type="match status" value="1"/>
</dbReference>